<sequence length="63" mass="7773">MILEKVFKLVRPEKKLQVDTFEWYEKGRWVVEVIKCKSDKKIIYLDSGFNNDTEKYFIDYYNK</sequence>
<dbReference type="RefSeq" id="WP_219502959.1">
    <property type="nucleotide sequence ID" value="NZ_CP079981.1"/>
</dbReference>
<keyword evidence="2" id="KW-1185">Reference proteome</keyword>
<dbReference type="Proteomes" id="UP000826802">
    <property type="component" value="Chromosome"/>
</dbReference>
<dbReference type="EMBL" id="CP079981">
    <property type="protein sequence ID" value="QYA42099.1"/>
    <property type="molecule type" value="Genomic_DNA"/>
</dbReference>
<gene>
    <name evidence="1" type="ORF">KYI11_10940</name>
</gene>
<name>A0AAJ4PAI5_9STAP</name>
<protein>
    <submittedName>
        <fullName evidence="1">Uncharacterized protein</fullName>
    </submittedName>
</protein>
<organism evidence="1 2">
    <name type="scientific">Macrococcoides bohemicum</name>
    <dbReference type="NCBI Taxonomy" id="1903056"/>
    <lineage>
        <taxon>Bacteria</taxon>
        <taxon>Bacillati</taxon>
        <taxon>Bacillota</taxon>
        <taxon>Bacilli</taxon>
        <taxon>Bacillales</taxon>
        <taxon>Staphylococcaceae</taxon>
        <taxon>Macrococcoides</taxon>
    </lineage>
</organism>
<accession>A0AAJ4PAI5</accession>
<proteinExistence type="predicted"/>
<dbReference type="AlphaFoldDB" id="A0AAJ4PAI5"/>
<evidence type="ECO:0000313" key="1">
    <source>
        <dbReference type="EMBL" id="QYA42099.1"/>
    </source>
</evidence>
<reference evidence="1 2" key="1">
    <citation type="submission" date="2021-07" db="EMBL/GenBank/DDBJ databases">
        <title>Prevalence and characterization of methicillin-resistant Macrococcus spp. in food producing animals and meat in Switzerland in 2019.</title>
        <authorList>
            <person name="Keller J.E."/>
            <person name="Schwendener S."/>
            <person name="Neuenschwander J."/>
            <person name="Overesch G."/>
            <person name="Perreten V."/>
        </authorList>
    </citation>
    <scope>NUCLEOTIDE SEQUENCE [LARGE SCALE GENOMIC DNA]</scope>
    <source>
        <strain evidence="1 2">19Msa0936</strain>
    </source>
</reference>
<evidence type="ECO:0000313" key="2">
    <source>
        <dbReference type="Proteomes" id="UP000826802"/>
    </source>
</evidence>